<comment type="caution">
    <text evidence="7">The sequence shown here is derived from an EMBL/GenBank/DDBJ whole genome shotgun (WGS) entry which is preliminary data.</text>
</comment>
<evidence type="ECO:0000256" key="2">
    <source>
        <dbReference type="ARBA" id="ARBA00022692"/>
    </source>
</evidence>
<organism evidence="7 8">
    <name type="scientific">Coemansia brasiliensis</name>
    <dbReference type="NCBI Taxonomy" id="2650707"/>
    <lineage>
        <taxon>Eukaryota</taxon>
        <taxon>Fungi</taxon>
        <taxon>Fungi incertae sedis</taxon>
        <taxon>Zoopagomycota</taxon>
        <taxon>Kickxellomycotina</taxon>
        <taxon>Kickxellomycetes</taxon>
        <taxon>Kickxellales</taxon>
        <taxon>Kickxellaceae</taxon>
        <taxon>Coemansia</taxon>
    </lineage>
</organism>
<feature type="compositionally biased region" description="Polar residues" evidence="5">
    <location>
        <begin position="36"/>
        <end position="54"/>
    </location>
</feature>
<evidence type="ECO:0000256" key="4">
    <source>
        <dbReference type="ARBA" id="ARBA00023136"/>
    </source>
</evidence>
<feature type="compositionally biased region" description="Low complexity" evidence="5">
    <location>
        <begin position="79"/>
        <end position="91"/>
    </location>
</feature>
<feature type="region of interest" description="Disordered" evidence="5">
    <location>
        <begin position="14"/>
        <end position="91"/>
    </location>
</feature>
<feature type="compositionally biased region" description="Polar residues" evidence="5">
    <location>
        <begin position="15"/>
        <end position="28"/>
    </location>
</feature>
<protein>
    <submittedName>
        <fullName evidence="7">Uncharacterized protein</fullName>
    </submittedName>
</protein>
<name>A0A9W8LZP1_9FUNG</name>
<dbReference type="AlphaFoldDB" id="A0A9W8LZP1"/>
<feature type="transmembrane region" description="Helical" evidence="6">
    <location>
        <begin position="93"/>
        <end position="114"/>
    </location>
</feature>
<evidence type="ECO:0000313" key="8">
    <source>
        <dbReference type="Proteomes" id="UP001139887"/>
    </source>
</evidence>
<dbReference type="EMBL" id="JANBUW010000295">
    <property type="protein sequence ID" value="KAJ2847560.1"/>
    <property type="molecule type" value="Genomic_DNA"/>
</dbReference>
<evidence type="ECO:0000256" key="3">
    <source>
        <dbReference type="ARBA" id="ARBA00022989"/>
    </source>
</evidence>
<evidence type="ECO:0000256" key="5">
    <source>
        <dbReference type="SAM" id="MobiDB-lite"/>
    </source>
</evidence>
<keyword evidence="4 6" id="KW-0472">Membrane</keyword>
<dbReference type="Gene3D" id="1.20.5.510">
    <property type="entry name" value="Single helix bin"/>
    <property type="match status" value="1"/>
</dbReference>
<reference evidence="7" key="1">
    <citation type="submission" date="2022-07" db="EMBL/GenBank/DDBJ databases">
        <title>Phylogenomic reconstructions and comparative analyses of Kickxellomycotina fungi.</title>
        <authorList>
            <person name="Reynolds N.K."/>
            <person name="Stajich J.E."/>
            <person name="Barry K."/>
            <person name="Grigoriev I.V."/>
            <person name="Crous P."/>
            <person name="Smith M.E."/>
        </authorList>
    </citation>
    <scope>NUCLEOTIDE SEQUENCE</scope>
    <source>
        <strain evidence="7">NRRL 1566</strain>
    </source>
</reference>
<proteinExistence type="predicted"/>
<gene>
    <name evidence="7" type="ORF">IWW36_003795</name>
</gene>
<evidence type="ECO:0000256" key="1">
    <source>
        <dbReference type="ARBA" id="ARBA00004167"/>
    </source>
</evidence>
<dbReference type="GO" id="GO:0071944">
    <property type="term" value="C:cell periphery"/>
    <property type="evidence" value="ECO:0007669"/>
    <property type="project" value="UniProtKB-ARBA"/>
</dbReference>
<dbReference type="PANTHER" id="PTHR15549:SF26">
    <property type="entry name" value="AXIAL BUDDING PATTERN PROTEIN 2-RELATED"/>
    <property type="match status" value="1"/>
</dbReference>
<evidence type="ECO:0000313" key="7">
    <source>
        <dbReference type="EMBL" id="KAJ2847560.1"/>
    </source>
</evidence>
<dbReference type="OrthoDB" id="5574602at2759"/>
<keyword evidence="3 6" id="KW-1133">Transmembrane helix</keyword>
<dbReference type="InterPro" id="IPR051694">
    <property type="entry name" value="Immunoregulatory_rcpt-like"/>
</dbReference>
<evidence type="ECO:0000256" key="6">
    <source>
        <dbReference type="SAM" id="Phobius"/>
    </source>
</evidence>
<dbReference type="Proteomes" id="UP001139887">
    <property type="component" value="Unassembled WGS sequence"/>
</dbReference>
<keyword evidence="2 6" id="KW-0812">Transmembrane</keyword>
<dbReference type="PANTHER" id="PTHR15549">
    <property type="entry name" value="PAIRED IMMUNOGLOBULIN-LIKE TYPE 2 RECEPTOR"/>
    <property type="match status" value="1"/>
</dbReference>
<keyword evidence="8" id="KW-1185">Reference proteome</keyword>
<dbReference type="CDD" id="cd12087">
    <property type="entry name" value="TM_EGFR-like"/>
    <property type="match status" value="1"/>
</dbReference>
<comment type="subcellular location">
    <subcellularLocation>
        <location evidence="1">Membrane</location>
        <topology evidence="1">Single-pass membrane protein</topology>
    </subcellularLocation>
</comment>
<dbReference type="GO" id="GO:0016020">
    <property type="term" value="C:membrane"/>
    <property type="evidence" value="ECO:0007669"/>
    <property type="project" value="UniProtKB-SubCell"/>
</dbReference>
<sequence length="292" mass="31567">MNDDLKMSSFIGIPMTTTDKNGDESTYLSPAVIDTDTVTRNTYTPPGAHSSNSATSTPDTTEDTESKPTQTDTTESDASETTSSSSKTNIGPIIGGAVGGVVLLIVLGILGWVFKRKIDRKRHLEEHHKEEMQLLAMELDGSYKPGKHSEGGPFSEDSIFTETYVNGSITDDLASRYTGGSMSRHKSMLGAYSAVAQSSSIGTELTMDSQGRKGMPDGSPDIMTCIMPLRNVKAADNYTDLEWFPLVADDSELMKHSGPSYIEEKELSYVATHIQKPPQKSQASAGLTPKRL</sequence>
<accession>A0A9W8LZP1</accession>